<accession>A1VTY0</accession>
<evidence type="ECO:0000313" key="14">
    <source>
        <dbReference type="Proteomes" id="UP000000644"/>
    </source>
</evidence>
<dbReference type="KEGG" id="pna:Pnap_3812"/>
<evidence type="ECO:0000259" key="12">
    <source>
        <dbReference type="Pfam" id="PF13609"/>
    </source>
</evidence>
<evidence type="ECO:0000256" key="7">
    <source>
        <dbReference type="ARBA" id="ARBA00023065"/>
    </source>
</evidence>
<dbReference type="GO" id="GO:0046930">
    <property type="term" value="C:pore complex"/>
    <property type="evidence" value="ECO:0007669"/>
    <property type="project" value="UniProtKB-KW"/>
</dbReference>
<dbReference type="PANTHER" id="PTHR34501">
    <property type="entry name" value="PROTEIN YDDL-RELATED"/>
    <property type="match status" value="1"/>
</dbReference>
<dbReference type="HOGENOM" id="CLU_038238_2_0_4"/>
<dbReference type="Pfam" id="PF13609">
    <property type="entry name" value="Porin_4"/>
    <property type="match status" value="1"/>
</dbReference>
<keyword evidence="4" id="KW-1134">Transmembrane beta strand</keyword>
<evidence type="ECO:0000256" key="4">
    <source>
        <dbReference type="ARBA" id="ARBA00022452"/>
    </source>
</evidence>
<dbReference type="InterPro" id="IPR023614">
    <property type="entry name" value="Porin_dom_sf"/>
</dbReference>
<dbReference type="RefSeq" id="WP_011803174.1">
    <property type="nucleotide sequence ID" value="NC_008781.1"/>
</dbReference>
<evidence type="ECO:0000256" key="10">
    <source>
        <dbReference type="ARBA" id="ARBA00023237"/>
    </source>
</evidence>
<evidence type="ECO:0000256" key="3">
    <source>
        <dbReference type="ARBA" id="ARBA00022448"/>
    </source>
</evidence>
<dbReference type="Proteomes" id="UP000000644">
    <property type="component" value="Chromosome"/>
</dbReference>
<evidence type="ECO:0000256" key="1">
    <source>
        <dbReference type="ARBA" id="ARBA00004571"/>
    </source>
</evidence>
<feature type="signal peptide" evidence="11">
    <location>
        <begin position="1"/>
        <end position="26"/>
    </location>
</feature>
<dbReference type="InterPro" id="IPR033900">
    <property type="entry name" value="Gram_neg_porin_domain"/>
</dbReference>
<dbReference type="CDD" id="cd00342">
    <property type="entry name" value="gram_neg_porins"/>
    <property type="match status" value="1"/>
</dbReference>
<evidence type="ECO:0000256" key="2">
    <source>
        <dbReference type="ARBA" id="ARBA00011233"/>
    </source>
</evidence>
<protein>
    <submittedName>
        <fullName evidence="13">Porin, Gram-negative type</fullName>
    </submittedName>
</protein>
<dbReference type="eggNOG" id="COG3203">
    <property type="taxonomic scope" value="Bacteria"/>
</dbReference>
<dbReference type="InterPro" id="IPR050298">
    <property type="entry name" value="Gram-neg_bact_OMP"/>
</dbReference>
<dbReference type="PROSITE" id="PS51257">
    <property type="entry name" value="PROKAR_LIPOPROTEIN"/>
    <property type="match status" value="1"/>
</dbReference>
<dbReference type="EMBL" id="CP000529">
    <property type="protein sequence ID" value="ABM39108.1"/>
    <property type="molecule type" value="Genomic_DNA"/>
</dbReference>
<keyword evidence="6 11" id="KW-0732">Signal</keyword>
<evidence type="ECO:0000313" key="13">
    <source>
        <dbReference type="EMBL" id="ABM39108.1"/>
    </source>
</evidence>
<keyword evidence="10" id="KW-0998">Cell outer membrane</keyword>
<evidence type="ECO:0000256" key="6">
    <source>
        <dbReference type="ARBA" id="ARBA00022729"/>
    </source>
</evidence>
<sequence>MKTHSTGCRAPLLGLSLLALACAGHAQSSVTLYGVADAGVRHGSGLTAAYGGSADSSNAVNSGINTTSRFGFRGSEDLGGGLKAIFNLESGVNLDTGASASATKLFDRAANVGLQASWGSVTLGRQTTVLADVVSATDPLGSRFASFNPNVGIAALSAHRLGAEFGPAGSTTGAYRLDNSVKYVGRFSDFSVRAMHAFGEQAGNSSNLSSSGVGAGYQSGGYTAALSYAQFRNAAGLSLKGYLGGASAMIGSNKLALTYGSHEAETSATAKTRNRTLGLGGTVPLGASVDLILAHYQVKRTRTAAVDDGFNRSVAFLEYKFSKRTRAYAELDHTRWKNGYQGAAFKSSASGVSAGVVHSF</sequence>
<keyword evidence="8" id="KW-0626">Porin</keyword>
<keyword evidence="9" id="KW-0472">Membrane</keyword>
<dbReference type="GO" id="GO:0015288">
    <property type="term" value="F:porin activity"/>
    <property type="evidence" value="ECO:0007669"/>
    <property type="project" value="UniProtKB-KW"/>
</dbReference>
<dbReference type="PANTHER" id="PTHR34501:SF9">
    <property type="entry name" value="MAJOR OUTER MEMBRANE PROTEIN P.IA"/>
    <property type="match status" value="1"/>
</dbReference>
<comment type="subcellular location">
    <subcellularLocation>
        <location evidence="1">Cell outer membrane</location>
        <topology evidence="1">Multi-pass membrane protein</topology>
    </subcellularLocation>
</comment>
<dbReference type="Gene3D" id="2.40.160.10">
    <property type="entry name" value="Porin"/>
    <property type="match status" value="1"/>
</dbReference>
<keyword evidence="7" id="KW-0406">Ion transport</keyword>
<evidence type="ECO:0000256" key="5">
    <source>
        <dbReference type="ARBA" id="ARBA00022692"/>
    </source>
</evidence>
<dbReference type="OrthoDB" id="6975458at2"/>
<keyword evidence="14" id="KW-1185">Reference proteome</keyword>
<name>A1VTY0_POLNA</name>
<dbReference type="PRINTS" id="PR00184">
    <property type="entry name" value="NEISSPPORIN"/>
</dbReference>
<dbReference type="InterPro" id="IPR002299">
    <property type="entry name" value="Porin_Neis"/>
</dbReference>
<evidence type="ECO:0000256" key="8">
    <source>
        <dbReference type="ARBA" id="ARBA00023114"/>
    </source>
</evidence>
<comment type="subunit">
    <text evidence="2">Homotrimer.</text>
</comment>
<reference evidence="14" key="1">
    <citation type="journal article" date="2009" name="Environ. Microbiol.">
        <title>The genome of Polaromonas naphthalenivorans strain CJ2, isolated from coal tar-contaminated sediment, reveals physiological and metabolic versatility and evolution through extensive horizontal gene transfer.</title>
        <authorList>
            <person name="Yagi J.M."/>
            <person name="Sims D."/>
            <person name="Brettin T."/>
            <person name="Bruce D."/>
            <person name="Madsen E.L."/>
        </authorList>
    </citation>
    <scope>NUCLEOTIDE SEQUENCE [LARGE SCALE GENOMIC DNA]</scope>
    <source>
        <strain evidence="14">CJ2</strain>
    </source>
</reference>
<dbReference type="GO" id="GO:0006811">
    <property type="term" value="P:monoatomic ion transport"/>
    <property type="evidence" value="ECO:0007669"/>
    <property type="project" value="UniProtKB-KW"/>
</dbReference>
<evidence type="ECO:0000256" key="9">
    <source>
        <dbReference type="ARBA" id="ARBA00023136"/>
    </source>
</evidence>
<feature type="chain" id="PRO_5002639425" evidence="11">
    <location>
        <begin position="27"/>
        <end position="360"/>
    </location>
</feature>
<evidence type="ECO:0000256" key="11">
    <source>
        <dbReference type="SAM" id="SignalP"/>
    </source>
</evidence>
<dbReference type="GO" id="GO:0009279">
    <property type="term" value="C:cell outer membrane"/>
    <property type="evidence" value="ECO:0007669"/>
    <property type="project" value="UniProtKB-SubCell"/>
</dbReference>
<keyword evidence="3" id="KW-0813">Transport</keyword>
<dbReference type="AlphaFoldDB" id="A1VTY0"/>
<organism evidence="13 14">
    <name type="scientific">Polaromonas naphthalenivorans (strain CJ2)</name>
    <dbReference type="NCBI Taxonomy" id="365044"/>
    <lineage>
        <taxon>Bacteria</taxon>
        <taxon>Pseudomonadati</taxon>
        <taxon>Pseudomonadota</taxon>
        <taxon>Betaproteobacteria</taxon>
        <taxon>Burkholderiales</taxon>
        <taxon>Comamonadaceae</taxon>
        <taxon>Polaromonas</taxon>
    </lineage>
</organism>
<dbReference type="SUPFAM" id="SSF56935">
    <property type="entry name" value="Porins"/>
    <property type="match status" value="1"/>
</dbReference>
<feature type="domain" description="Porin" evidence="12">
    <location>
        <begin position="17"/>
        <end position="337"/>
    </location>
</feature>
<proteinExistence type="predicted"/>
<gene>
    <name evidence="13" type="ordered locus">Pnap_3812</name>
</gene>
<keyword evidence="5" id="KW-0812">Transmembrane</keyword>
<dbReference type="STRING" id="365044.Pnap_3812"/>